<dbReference type="Pfam" id="PF13181">
    <property type="entry name" value="TPR_8"/>
    <property type="match status" value="1"/>
</dbReference>
<keyword evidence="4" id="KW-0808">Transferase</keyword>
<dbReference type="InterPro" id="IPR003661">
    <property type="entry name" value="HisK_dim/P_dom"/>
</dbReference>
<accession>A0A2N3I0U8</accession>
<dbReference type="InterPro" id="IPR036097">
    <property type="entry name" value="HisK_dim/P_sf"/>
</dbReference>
<dbReference type="SMART" id="SM00028">
    <property type="entry name" value="TPR"/>
    <property type="match status" value="6"/>
</dbReference>
<evidence type="ECO:0000313" key="12">
    <source>
        <dbReference type="Proteomes" id="UP000233535"/>
    </source>
</evidence>
<proteinExistence type="predicted"/>
<dbReference type="InterPro" id="IPR011990">
    <property type="entry name" value="TPR-like_helical_dom_sf"/>
</dbReference>
<dbReference type="GO" id="GO:0000155">
    <property type="term" value="F:phosphorelay sensor kinase activity"/>
    <property type="evidence" value="ECO:0007669"/>
    <property type="project" value="InterPro"/>
</dbReference>
<dbReference type="Pfam" id="PF02518">
    <property type="entry name" value="HATPase_c"/>
    <property type="match status" value="1"/>
</dbReference>
<comment type="catalytic activity">
    <reaction evidence="1">
        <text>ATP + protein L-histidine = ADP + protein N-phospho-L-histidine.</text>
        <dbReference type="EC" id="2.7.13.3"/>
    </reaction>
</comment>
<dbReference type="SUPFAM" id="SSF55874">
    <property type="entry name" value="ATPase domain of HSP90 chaperone/DNA topoisomerase II/histidine kinase"/>
    <property type="match status" value="1"/>
</dbReference>
<comment type="caution">
    <text evidence="11">The sequence shown here is derived from an EMBL/GenBank/DDBJ whole genome shotgun (WGS) entry which is preliminary data.</text>
</comment>
<feature type="transmembrane region" description="Helical" evidence="8">
    <location>
        <begin position="436"/>
        <end position="455"/>
    </location>
</feature>
<dbReference type="SMART" id="SM00388">
    <property type="entry name" value="HisKA"/>
    <property type="match status" value="1"/>
</dbReference>
<evidence type="ECO:0000256" key="4">
    <source>
        <dbReference type="ARBA" id="ARBA00022679"/>
    </source>
</evidence>
<evidence type="ECO:0000256" key="8">
    <source>
        <dbReference type="SAM" id="Phobius"/>
    </source>
</evidence>
<keyword evidence="3" id="KW-0597">Phosphoprotein</keyword>
<dbReference type="Pfam" id="PF13424">
    <property type="entry name" value="TPR_12"/>
    <property type="match status" value="1"/>
</dbReference>
<dbReference type="Gene3D" id="3.30.565.10">
    <property type="entry name" value="Histidine kinase-like ATPase, C-terminal domain"/>
    <property type="match status" value="1"/>
</dbReference>
<dbReference type="InterPro" id="IPR003594">
    <property type="entry name" value="HATPase_dom"/>
</dbReference>
<keyword evidence="8" id="KW-0812">Transmembrane</keyword>
<dbReference type="Gene3D" id="1.25.40.10">
    <property type="entry name" value="Tetratricopeptide repeat domain"/>
    <property type="match status" value="3"/>
</dbReference>
<dbReference type="CDD" id="cd00082">
    <property type="entry name" value="HisKA"/>
    <property type="match status" value="1"/>
</dbReference>
<sequence length="704" mass="80391">MKKLFLFILLISYSLSGFSQSKIDSLEKVLKVSEEKDKAYIYFLLAKEVYYKDILKVAAYSQKADSLAKMHNIDSIRVNALNILSYASIHSGKLEQAIIYNKKAFQIADSSKLTKESISSQYFKGYYYYATGQSDSSLFFLKQAYQRSIDSKEARLQLQCINTIAANYLNQAKYNDALENFTRAYQLADSLNIDKVLINISLNIGTTLLYNEEFDNAMKYFEKVIAKSDSLDATIAYAAALTNMGACYTRKGEDEKALGFFNRALLAFKQLNNLIQVGLLYTNLGQTNYRLNNMELASSYLQKAIDLNRANKIYTQLIISLIIDAEVQVTNQNFSKAKLHLDEANELIDQYNINTNKKDLYSNYSYYYTKTKQFEKALEYKQKELNEKDRTFTETRQQQISELETKFETKLKENENESLRKDLALHKLNTEKQTQIRNFLIIVFLLVIVLVLILLNRARLKKLSHQIIENQKSELEIANSTKDKFFAIIAHDLRSPFSALVGLCELLSQSYEEIGEKERKMYINDLHNASMNTFNLLENLLTWSRIQQGSIKIHKEEQDISSLIANIIQLTQAAAKLKNISIINSIPQNSIATFDKNSTETVLMNLVNNAIKFTHEKGSISISSEEKNGNFIVAINDSGVGMTEKQITHLFKIDENISTPGTNKETGTGLGLILCEEFMELNNGKIWVESKQGEGSTFYLSFEK</sequence>
<dbReference type="PROSITE" id="PS50109">
    <property type="entry name" value="HIS_KIN"/>
    <property type="match status" value="1"/>
</dbReference>
<evidence type="ECO:0000256" key="7">
    <source>
        <dbReference type="PROSITE-ProRule" id="PRU00339"/>
    </source>
</evidence>
<dbReference type="EMBL" id="MVDD01000004">
    <property type="protein sequence ID" value="PKQ63949.1"/>
    <property type="molecule type" value="Genomic_DNA"/>
</dbReference>
<dbReference type="SMART" id="SM00387">
    <property type="entry name" value="HATPase_c"/>
    <property type="match status" value="1"/>
</dbReference>
<keyword evidence="12" id="KW-1185">Reference proteome</keyword>
<evidence type="ECO:0000256" key="2">
    <source>
        <dbReference type="ARBA" id="ARBA00012438"/>
    </source>
</evidence>
<evidence type="ECO:0000256" key="6">
    <source>
        <dbReference type="ARBA" id="ARBA00023012"/>
    </source>
</evidence>
<feature type="repeat" description="TPR" evidence="7">
    <location>
        <begin position="238"/>
        <end position="271"/>
    </location>
</feature>
<keyword evidence="9" id="KW-0732">Signal</keyword>
<evidence type="ECO:0000256" key="9">
    <source>
        <dbReference type="SAM" id="SignalP"/>
    </source>
</evidence>
<dbReference type="RefSeq" id="WP_101260897.1">
    <property type="nucleotide sequence ID" value="NZ_MVDD01000004.1"/>
</dbReference>
<keyword evidence="5" id="KW-0418">Kinase</keyword>
<dbReference type="SUPFAM" id="SSF47384">
    <property type="entry name" value="Homodimeric domain of signal transducing histidine kinase"/>
    <property type="match status" value="1"/>
</dbReference>
<dbReference type="PROSITE" id="PS50005">
    <property type="entry name" value="TPR"/>
    <property type="match status" value="2"/>
</dbReference>
<dbReference type="Pfam" id="PF00512">
    <property type="entry name" value="HisKA"/>
    <property type="match status" value="1"/>
</dbReference>
<keyword evidence="6" id="KW-0902">Two-component regulatory system</keyword>
<keyword evidence="8" id="KW-0472">Membrane</keyword>
<keyword evidence="7" id="KW-0802">TPR repeat</keyword>
<evidence type="ECO:0000256" key="3">
    <source>
        <dbReference type="ARBA" id="ARBA00022553"/>
    </source>
</evidence>
<dbReference type="InterPro" id="IPR050736">
    <property type="entry name" value="Sensor_HK_Regulatory"/>
</dbReference>
<dbReference type="SUPFAM" id="SSF48452">
    <property type="entry name" value="TPR-like"/>
    <property type="match status" value="2"/>
</dbReference>
<dbReference type="OrthoDB" id="1116352at2"/>
<evidence type="ECO:0000256" key="1">
    <source>
        <dbReference type="ARBA" id="ARBA00000085"/>
    </source>
</evidence>
<protein>
    <recommendedName>
        <fullName evidence="2">histidine kinase</fullName>
        <ecNumber evidence="2">2.7.13.3</ecNumber>
    </recommendedName>
</protein>
<dbReference type="PRINTS" id="PR00344">
    <property type="entry name" value="BCTRLSENSOR"/>
</dbReference>
<dbReference type="Gene3D" id="1.10.287.130">
    <property type="match status" value="1"/>
</dbReference>
<dbReference type="InterPro" id="IPR019734">
    <property type="entry name" value="TPR_rpt"/>
</dbReference>
<evidence type="ECO:0000259" key="10">
    <source>
        <dbReference type="PROSITE" id="PS50109"/>
    </source>
</evidence>
<dbReference type="InterPro" id="IPR004358">
    <property type="entry name" value="Sig_transdc_His_kin-like_C"/>
</dbReference>
<feature type="chain" id="PRO_5014995001" description="histidine kinase" evidence="9">
    <location>
        <begin position="22"/>
        <end position="704"/>
    </location>
</feature>
<reference evidence="11 12" key="1">
    <citation type="journal article" date="2017" name="Front. Microbiol.">
        <title>Labilibaculum manganireducens gen. nov., sp. nov. and Labilibaculum filiforme sp. nov., Novel Bacteroidetes Isolated from Subsurface Sediments of the Baltic Sea.</title>
        <authorList>
            <person name="Vandieken V."/>
            <person name="Marshall I.P."/>
            <person name="Niemann H."/>
            <person name="Engelen B."/>
            <person name="Cypionka H."/>
        </authorList>
    </citation>
    <scope>NUCLEOTIDE SEQUENCE [LARGE SCALE GENOMIC DNA]</scope>
    <source>
        <strain evidence="11 12">59.16B</strain>
    </source>
</reference>
<feature type="repeat" description="TPR" evidence="7">
    <location>
        <begin position="278"/>
        <end position="311"/>
    </location>
</feature>
<gene>
    <name evidence="11" type="ORF">BZG02_08020</name>
</gene>
<dbReference type="InterPro" id="IPR036890">
    <property type="entry name" value="HATPase_C_sf"/>
</dbReference>
<evidence type="ECO:0000313" key="11">
    <source>
        <dbReference type="EMBL" id="PKQ63949.1"/>
    </source>
</evidence>
<keyword evidence="8" id="KW-1133">Transmembrane helix</keyword>
<evidence type="ECO:0000256" key="5">
    <source>
        <dbReference type="ARBA" id="ARBA00022777"/>
    </source>
</evidence>
<dbReference type="PANTHER" id="PTHR43711:SF31">
    <property type="entry name" value="HISTIDINE KINASE"/>
    <property type="match status" value="1"/>
</dbReference>
<dbReference type="AlphaFoldDB" id="A0A2N3I0U8"/>
<name>A0A2N3I0U8_9BACT</name>
<dbReference type="InterPro" id="IPR005467">
    <property type="entry name" value="His_kinase_dom"/>
</dbReference>
<dbReference type="Proteomes" id="UP000233535">
    <property type="component" value="Unassembled WGS sequence"/>
</dbReference>
<dbReference type="PANTHER" id="PTHR43711">
    <property type="entry name" value="TWO-COMPONENT HISTIDINE KINASE"/>
    <property type="match status" value="1"/>
</dbReference>
<organism evidence="11 12">
    <name type="scientific">Labilibaculum filiforme</name>
    <dbReference type="NCBI Taxonomy" id="1940526"/>
    <lineage>
        <taxon>Bacteria</taxon>
        <taxon>Pseudomonadati</taxon>
        <taxon>Bacteroidota</taxon>
        <taxon>Bacteroidia</taxon>
        <taxon>Marinilabiliales</taxon>
        <taxon>Marinifilaceae</taxon>
        <taxon>Labilibaculum</taxon>
    </lineage>
</organism>
<feature type="domain" description="Histidine kinase" evidence="10">
    <location>
        <begin position="488"/>
        <end position="704"/>
    </location>
</feature>
<dbReference type="EC" id="2.7.13.3" evidence="2"/>
<feature type="signal peptide" evidence="9">
    <location>
        <begin position="1"/>
        <end position="21"/>
    </location>
</feature>